<dbReference type="Gene3D" id="2.20.200.10">
    <property type="entry name" value="Outer membrane efflux proteins (OEP)"/>
    <property type="match status" value="1"/>
</dbReference>
<evidence type="ECO:0000313" key="4">
    <source>
        <dbReference type="Proteomes" id="UP000249375"/>
    </source>
</evidence>
<dbReference type="EMBL" id="CP033459">
    <property type="protein sequence ID" value="QFQ11654.1"/>
    <property type="molecule type" value="Genomic_DNA"/>
</dbReference>
<protein>
    <submittedName>
        <fullName evidence="3">TolC family protein</fullName>
    </submittedName>
</protein>
<comment type="subcellular location">
    <subcellularLocation>
        <location evidence="2">Cell membrane</location>
        <topology evidence="2">Lipid-anchor</topology>
    </subcellularLocation>
</comment>
<dbReference type="GO" id="GO:0005886">
    <property type="term" value="C:plasma membrane"/>
    <property type="evidence" value="ECO:0007669"/>
    <property type="project" value="UniProtKB-SubCell"/>
</dbReference>
<dbReference type="OrthoDB" id="9770517at2"/>
<keyword evidence="2" id="KW-0472">Membrane</keyword>
<organism evidence="3 4">
    <name type="scientific">Pseudoprevotella muciniphila</name>
    <dbReference type="NCBI Taxonomy" id="2133944"/>
    <lineage>
        <taxon>Bacteria</taxon>
        <taxon>Pseudomonadati</taxon>
        <taxon>Bacteroidota</taxon>
        <taxon>Bacteroidia</taxon>
        <taxon>Bacteroidales</taxon>
        <taxon>Prevotellaceae</taxon>
        <taxon>Pseudoprevotella</taxon>
    </lineage>
</organism>
<evidence type="ECO:0000256" key="1">
    <source>
        <dbReference type="ARBA" id="ARBA00007613"/>
    </source>
</evidence>
<evidence type="ECO:0000313" key="3">
    <source>
        <dbReference type="EMBL" id="QFQ11654.1"/>
    </source>
</evidence>
<dbReference type="PANTHER" id="PTHR30203">
    <property type="entry name" value="OUTER MEMBRANE CATION EFFLUX PROTEIN"/>
    <property type="match status" value="1"/>
</dbReference>
<keyword evidence="4" id="KW-1185">Reference proteome</keyword>
<dbReference type="SUPFAM" id="SSF56954">
    <property type="entry name" value="Outer membrane efflux proteins (OEP)"/>
    <property type="match status" value="1"/>
</dbReference>
<sequence length="471" mass="52057">MKKLIYISLGLLFLNGCKSAKKAYDRLYSDYVETYELPTGNNLYRDTASTDGYLALGDTVNFGNTPWQQVFTDPKLQSLISRAIEQNTNMKVADETIYQASQGLKVSRMAYLPQIVFSPQGSLSSFDLGAAVKTYSLPLSVSWQADVFGNLRNAKKQSEMTVLQAKAAKQATQTSIISTVANLYYTLIMLDEQLETTEQTLAIWKKNVEVMKLMKEAGITNNAAVSQAQANYIELTSSVPTLKKSIRETENAICYIMHESPHSISRASSFNAAGYPRKISVGIPLQLLSCRPDVKIAELQMAYAFYGRNKAEAAFYPNITLSGTLGWTNSAGTVSLNPGKMLANAVAQIVQPLFMKGQLTANLHISESEQRKAQLNFEDALLNAGQEVSNYLMAYQTAINKEEIRRKEVAELELALKRTKLLFTHTASTSYLEKLTAESSLLNAQLSLTNDKFERIQAAINLYAALGGGRE</sequence>
<keyword evidence="2" id="KW-0564">Palmitate</keyword>
<dbReference type="Proteomes" id="UP000249375">
    <property type="component" value="Chromosome"/>
</dbReference>
<evidence type="ECO:0000256" key="2">
    <source>
        <dbReference type="RuleBase" id="RU362097"/>
    </source>
</evidence>
<dbReference type="Gene3D" id="1.20.1600.10">
    <property type="entry name" value="Outer membrane efflux proteins (OEP)"/>
    <property type="match status" value="1"/>
</dbReference>
<accession>A0A5P8E410</accession>
<keyword evidence="2" id="KW-0812">Transmembrane</keyword>
<dbReference type="NCBIfam" id="TIGR01845">
    <property type="entry name" value="outer_NodT"/>
    <property type="match status" value="1"/>
</dbReference>
<dbReference type="InterPro" id="IPR010131">
    <property type="entry name" value="MdtP/NodT-like"/>
</dbReference>
<dbReference type="GO" id="GO:0015562">
    <property type="term" value="F:efflux transmembrane transporter activity"/>
    <property type="evidence" value="ECO:0007669"/>
    <property type="project" value="InterPro"/>
</dbReference>
<reference evidence="3 4" key="1">
    <citation type="submission" date="2018-11" db="EMBL/GenBank/DDBJ databases">
        <authorList>
            <person name="Na S.W."/>
            <person name="Baik M."/>
        </authorList>
    </citation>
    <scope>NUCLEOTIDE SEQUENCE [LARGE SCALE GENOMIC DNA]</scope>
    <source>
        <strain evidence="3 4">E39</strain>
    </source>
</reference>
<proteinExistence type="inferred from homology"/>
<keyword evidence="2" id="KW-0449">Lipoprotein</keyword>
<dbReference type="AlphaFoldDB" id="A0A5P8E410"/>
<gene>
    <name evidence="3" type="ORF">C7Y71_000640</name>
</gene>
<dbReference type="RefSeq" id="WP_111898717.1">
    <property type="nucleotide sequence ID" value="NZ_CP033459.1"/>
</dbReference>
<keyword evidence="2" id="KW-1134">Transmembrane beta strand</keyword>
<dbReference type="InterPro" id="IPR003423">
    <property type="entry name" value="OMP_efflux"/>
</dbReference>
<name>A0A5P8E410_9BACT</name>
<dbReference type="Pfam" id="PF02321">
    <property type="entry name" value="OEP"/>
    <property type="match status" value="2"/>
</dbReference>
<dbReference type="PANTHER" id="PTHR30203:SF33">
    <property type="entry name" value="BLR4455 PROTEIN"/>
    <property type="match status" value="1"/>
</dbReference>
<comment type="similarity">
    <text evidence="1 2">Belongs to the outer membrane factor (OMF) (TC 1.B.17) family.</text>
</comment>
<dbReference type="KEGG" id="alq:C7Y71_000640"/>